<dbReference type="AlphaFoldDB" id="A0A0A9EZH8"/>
<proteinExistence type="predicted"/>
<name>A0A0A9EZH8_ARUDO</name>
<dbReference type="EMBL" id="GBRH01191756">
    <property type="protein sequence ID" value="JAE06140.1"/>
    <property type="molecule type" value="Transcribed_RNA"/>
</dbReference>
<evidence type="ECO:0000313" key="1">
    <source>
        <dbReference type="EMBL" id="JAE06140.1"/>
    </source>
</evidence>
<protein>
    <submittedName>
        <fullName evidence="1">Uncharacterized protein</fullName>
    </submittedName>
</protein>
<sequence>MAILLPAATFQVVYMLLKKIWKALYLQQKDDLKDDDDVCAECCLALVATLSGPVTSLRHLFPCPLGI</sequence>
<reference evidence="1" key="2">
    <citation type="journal article" date="2015" name="Data Brief">
        <title>Shoot transcriptome of the giant reed, Arundo donax.</title>
        <authorList>
            <person name="Barrero R.A."/>
            <person name="Guerrero F.D."/>
            <person name="Moolhuijzen P."/>
            <person name="Goolsby J.A."/>
            <person name="Tidwell J."/>
            <person name="Bellgard S.E."/>
            <person name="Bellgard M.I."/>
        </authorList>
    </citation>
    <scope>NUCLEOTIDE SEQUENCE</scope>
    <source>
        <tissue evidence="1">Shoot tissue taken approximately 20 cm above the soil surface</tissue>
    </source>
</reference>
<accession>A0A0A9EZH8</accession>
<organism evidence="1">
    <name type="scientific">Arundo donax</name>
    <name type="common">Giant reed</name>
    <name type="synonym">Donax arundinaceus</name>
    <dbReference type="NCBI Taxonomy" id="35708"/>
    <lineage>
        <taxon>Eukaryota</taxon>
        <taxon>Viridiplantae</taxon>
        <taxon>Streptophyta</taxon>
        <taxon>Embryophyta</taxon>
        <taxon>Tracheophyta</taxon>
        <taxon>Spermatophyta</taxon>
        <taxon>Magnoliopsida</taxon>
        <taxon>Liliopsida</taxon>
        <taxon>Poales</taxon>
        <taxon>Poaceae</taxon>
        <taxon>PACMAD clade</taxon>
        <taxon>Arundinoideae</taxon>
        <taxon>Arundineae</taxon>
        <taxon>Arundo</taxon>
    </lineage>
</organism>
<reference evidence="1" key="1">
    <citation type="submission" date="2014-09" db="EMBL/GenBank/DDBJ databases">
        <authorList>
            <person name="Magalhaes I.L.F."/>
            <person name="Oliveira U."/>
            <person name="Santos F.R."/>
            <person name="Vidigal T.H.D.A."/>
            <person name="Brescovit A.D."/>
            <person name="Santos A.J."/>
        </authorList>
    </citation>
    <scope>NUCLEOTIDE SEQUENCE</scope>
    <source>
        <tissue evidence="1">Shoot tissue taken approximately 20 cm above the soil surface</tissue>
    </source>
</reference>